<sequence>MGRRRASCSEDDQLWKPCERLKGNVTPLLRKNQKSFPSSMDEQAGDVSPAARRVTGGLMPVSSCHWVRDHLTPFNISGVARRMFVLMGIQLGSKDLHLDYSRKMNSPGPHLPTSSPLERFSGPVELLASSSPTDDQPDNIISGPIWRLDPYPIPQKSMLFQTPGGVDRYGVARRTPASVVSETNTPA</sequence>
<keyword evidence="2" id="KW-1185">Reference proteome</keyword>
<evidence type="ECO:0000313" key="2">
    <source>
        <dbReference type="Proteomes" id="UP001352852"/>
    </source>
</evidence>
<comment type="caution">
    <text evidence="1">The sequence shown here is derived from an EMBL/GenBank/DDBJ whole genome shotgun (WGS) entry which is preliminary data.</text>
</comment>
<protein>
    <submittedName>
        <fullName evidence="1">Uncharacterized protein</fullName>
    </submittedName>
</protein>
<evidence type="ECO:0000313" key="1">
    <source>
        <dbReference type="EMBL" id="MED6277313.1"/>
    </source>
</evidence>
<dbReference type="EMBL" id="JAHUTJ010033612">
    <property type="protein sequence ID" value="MED6277313.1"/>
    <property type="molecule type" value="Genomic_DNA"/>
</dbReference>
<gene>
    <name evidence="1" type="ORF">CHARACLAT_012014</name>
</gene>
<name>A0ABU7DQG4_9TELE</name>
<organism evidence="1 2">
    <name type="scientific">Characodon lateralis</name>
    <dbReference type="NCBI Taxonomy" id="208331"/>
    <lineage>
        <taxon>Eukaryota</taxon>
        <taxon>Metazoa</taxon>
        <taxon>Chordata</taxon>
        <taxon>Craniata</taxon>
        <taxon>Vertebrata</taxon>
        <taxon>Euteleostomi</taxon>
        <taxon>Actinopterygii</taxon>
        <taxon>Neopterygii</taxon>
        <taxon>Teleostei</taxon>
        <taxon>Neoteleostei</taxon>
        <taxon>Acanthomorphata</taxon>
        <taxon>Ovalentaria</taxon>
        <taxon>Atherinomorphae</taxon>
        <taxon>Cyprinodontiformes</taxon>
        <taxon>Goodeidae</taxon>
        <taxon>Characodon</taxon>
    </lineage>
</organism>
<accession>A0ABU7DQG4</accession>
<proteinExistence type="predicted"/>
<dbReference type="Proteomes" id="UP001352852">
    <property type="component" value="Unassembled WGS sequence"/>
</dbReference>
<reference evidence="1 2" key="1">
    <citation type="submission" date="2021-06" db="EMBL/GenBank/DDBJ databases">
        <authorList>
            <person name="Palmer J.M."/>
        </authorList>
    </citation>
    <scope>NUCLEOTIDE SEQUENCE [LARGE SCALE GENOMIC DNA]</scope>
    <source>
        <strain evidence="1 2">CL_MEX2019</strain>
        <tissue evidence="1">Muscle</tissue>
    </source>
</reference>